<evidence type="ECO:0000313" key="1">
    <source>
        <dbReference type="EMBL" id="KAJ2933604.1"/>
    </source>
</evidence>
<reference evidence="1" key="1">
    <citation type="submission" date="2022-06" db="EMBL/GenBank/DDBJ databases">
        <title>Genome Sequence of Candolleomyces eurysporus.</title>
        <authorList>
            <person name="Buettner E."/>
        </authorList>
    </citation>
    <scope>NUCLEOTIDE SEQUENCE</scope>
    <source>
        <strain evidence="1">VTCC 930004</strain>
    </source>
</reference>
<proteinExistence type="predicted"/>
<dbReference type="OrthoDB" id="2826296at2759"/>
<keyword evidence="2" id="KW-1185">Reference proteome</keyword>
<organism evidence="1 2">
    <name type="scientific">Candolleomyces eurysporus</name>
    <dbReference type="NCBI Taxonomy" id="2828524"/>
    <lineage>
        <taxon>Eukaryota</taxon>
        <taxon>Fungi</taxon>
        <taxon>Dikarya</taxon>
        <taxon>Basidiomycota</taxon>
        <taxon>Agaricomycotina</taxon>
        <taxon>Agaricomycetes</taxon>
        <taxon>Agaricomycetidae</taxon>
        <taxon>Agaricales</taxon>
        <taxon>Agaricineae</taxon>
        <taxon>Psathyrellaceae</taxon>
        <taxon>Candolleomyces</taxon>
    </lineage>
</organism>
<accession>A0A9W8JGD1</accession>
<feature type="non-terminal residue" evidence="1">
    <location>
        <position position="391"/>
    </location>
</feature>
<dbReference type="CDD" id="cd09917">
    <property type="entry name" value="F-box_SF"/>
    <property type="match status" value="1"/>
</dbReference>
<dbReference type="EMBL" id="JANBPK010000739">
    <property type="protein sequence ID" value="KAJ2933604.1"/>
    <property type="molecule type" value="Genomic_DNA"/>
</dbReference>
<evidence type="ECO:0000313" key="2">
    <source>
        <dbReference type="Proteomes" id="UP001140091"/>
    </source>
</evidence>
<protein>
    <recommendedName>
        <fullName evidence="3">F-box domain-containing protein</fullName>
    </recommendedName>
</protein>
<dbReference type="Proteomes" id="UP001140091">
    <property type="component" value="Unassembled WGS sequence"/>
</dbReference>
<gene>
    <name evidence="1" type="ORF">H1R20_g3503</name>
</gene>
<evidence type="ECO:0008006" key="3">
    <source>
        <dbReference type="Google" id="ProtNLM"/>
    </source>
</evidence>
<sequence length="391" mass="45272">MPIEVDQPECIDDIFNCSPAYNAIFSCLCPADIIRVSKTCRLLRDAATHFHHLAYNVNRHLEHFVRNPLALRRLQVKHRFLISGSNALQFLDRTFYPSSDLDVFAFPDNVKEIGYHLINEEGYIFEPSPTQPKKYDEVTVKGRDLSTLGRWASQADFVYNSGMSDLLRFKNPKRDLEIQLIACRRTPLDCILYFHSTPVMNFITHDAAYSLYPKATFDKRIAVSFGYNTHEATKKALDKYSERGWSFVDDLSYQNVKAVSPAIVPDVERYLDDSHTWIIPLDIDGLVMDTDGSSASSRNPFHCNSWKLDRDFHGYSTQIELGITYEIYHAPKHFEHAYLIADRGLREAMDQLIDYLTEQKPSRSENKKFLDSFLPALRDAHLEFPKRIYHQ</sequence>
<comment type="caution">
    <text evidence="1">The sequence shown here is derived from an EMBL/GenBank/DDBJ whole genome shotgun (WGS) entry which is preliminary data.</text>
</comment>
<name>A0A9W8JGD1_9AGAR</name>
<dbReference type="AlphaFoldDB" id="A0A9W8JGD1"/>